<accession>A0A182XT15</accession>
<dbReference type="EnsemblMetazoa" id="AQUA014966-RA">
    <property type="protein sequence ID" value="AQUA014966-PA"/>
    <property type="gene ID" value="AQUA014966"/>
</dbReference>
<keyword evidence="2" id="KW-1185">Reference proteome</keyword>
<dbReference type="VEuPathDB" id="VectorBase:AQUA014966"/>
<sequence>MVDKILHFCLHKVNS</sequence>
<proteinExistence type="predicted"/>
<organism evidence="1 2">
    <name type="scientific">Anopheles quadriannulatus</name>
    <name type="common">Mosquito</name>
    <dbReference type="NCBI Taxonomy" id="34691"/>
    <lineage>
        <taxon>Eukaryota</taxon>
        <taxon>Metazoa</taxon>
        <taxon>Ecdysozoa</taxon>
        <taxon>Arthropoda</taxon>
        <taxon>Hexapoda</taxon>
        <taxon>Insecta</taxon>
        <taxon>Pterygota</taxon>
        <taxon>Neoptera</taxon>
        <taxon>Endopterygota</taxon>
        <taxon>Diptera</taxon>
        <taxon>Nematocera</taxon>
        <taxon>Culicoidea</taxon>
        <taxon>Culicidae</taxon>
        <taxon>Anophelinae</taxon>
        <taxon>Anopheles</taxon>
    </lineage>
</organism>
<name>A0A182XT15_ANOQN</name>
<evidence type="ECO:0000313" key="2">
    <source>
        <dbReference type="Proteomes" id="UP000076407"/>
    </source>
</evidence>
<protein>
    <submittedName>
        <fullName evidence="1">Uncharacterized protein</fullName>
    </submittedName>
</protein>
<dbReference type="Proteomes" id="UP000076407">
    <property type="component" value="Unassembled WGS sequence"/>
</dbReference>
<reference evidence="1" key="1">
    <citation type="submission" date="2020-05" db="UniProtKB">
        <authorList>
            <consortium name="EnsemblMetazoa"/>
        </authorList>
    </citation>
    <scope>IDENTIFICATION</scope>
    <source>
        <strain evidence="1">SANGQUA</strain>
    </source>
</reference>
<evidence type="ECO:0000313" key="1">
    <source>
        <dbReference type="EnsemblMetazoa" id="AQUA014966-PA"/>
    </source>
</evidence>